<dbReference type="Pfam" id="PF13102">
    <property type="entry name" value="Phage_int_SAM_5"/>
    <property type="match status" value="1"/>
</dbReference>
<proteinExistence type="inferred from homology"/>
<organism evidence="5">
    <name type="scientific">termite gut metagenome</name>
    <dbReference type="NCBI Taxonomy" id="433724"/>
    <lineage>
        <taxon>unclassified sequences</taxon>
        <taxon>metagenomes</taxon>
        <taxon>organismal metagenomes</taxon>
    </lineage>
</organism>
<dbReference type="InterPro" id="IPR050090">
    <property type="entry name" value="Tyrosine_recombinase_XerCD"/>
</dbReference>
<reference evidence="5" key="1">
    <citation type="submission" date="2019-03" db="EMBL/GenBank/DDBJ databases">
        <title>Single cell metagenomics reveals metabolic interactions within the superorganism composed of flagellate Streblomastix strix and complex community of Bacteroidetes bacteria on its surface.</title>
        <authorList>
            <person name="Treitli S.C."/>
            <person name="Kolisko M."/>
            <person name="Husnik F."/>
            <person name="Keeling P."/>
            <person name="Hampl V."/>
        </authorList>
    </citation>
    <scope>NUCLEOTIDE SEQUENCE</scope>
    <source>
        <strain evidence="5">STM</strain>
    </source>
</reference>
<keyword evidence="2" id="KW-0238">DNA-binding</keyword>
<evidence type="ECO:0000256" key="3">
    <source>
        <dbReference type="ARBA" id="ARBA00023172"/>
    </source>
</evidence>
<dbReference type="Pfam" id="PF00589">
    <property type="entry name" value="Phage_integrase"/>
    <property type="match status" value="1"/>
</dbReference>
<gene>
    <name evidence="5" type="ORF">EZS27_009658</name>
</gene>
<name>A0A5J4S9L8_9ZZZZ</name>
<dbReference type="InterPro" id="IPR011010">
    <property type="entry name" value="DNA_brk_join_enz"/>
</dbReference>
<dbReference type="GO" id="GO:0003677">
    <property type="term" value="F:DNA binding"/>
    <property type="evidence" value="ECO:0007669"/>
    <property type="project" value="UniProtKB-KW"/>
</dbReference>
<dbReference type="PROSITE" id="PS51898">
    <property type="entry name" value="TYR_RECOMBINASE"/>
    <property type="match status" value="1"/>
</dbReference>
<dbReference type="InterPro" id="IPR013762">
    <property type="entry name" value="Integrase-like_cat_sf"/>
</dbReference>
<comment type="caution">
    <text evidence="5">The sequence shown here is derived from an EMBL/GenBank/DDBJ whole genome shotgun (WGS) entry which is preliminary data.</text>
</comment>
<evidence type="ECO:0000259" key="4">
    <source>
        <dbReference type="PROSITE" id="PS51898"/>
    </source>
</evidence>
<evidence type="ECO:0000256" key="2">
    <source>
        <dbReference type="ARBA" id="ARBA00023125"/>
    </source>
</evidence>
<comment type="similarity">
    <text evidence="1">Belongs to the 'phage' integrase family.</text>
</comment>
<dbReference type="SUPFAM" id="SSF56349">
    <property type="entry name" value="DNA breaking-rejoining enzymes"/>
    <property type="match status" value="1"/>
</dbReference>
<dbReference type="InterPro" id="IPR010998">
    <property type="entry name" value="Integrase_recombinase_N"/>
</dbReference>
<dbReference type="CDD" id="cd01185">
    <property type="entry name" value="INTN1_C_like"/>
    <property type="match status" value="1"/>
</dbReference>
<dbReference type="EMBL" id="SNRY01000316">
    <property type="protein sequence ID" value="KAA6342588.1"/>
    <property type="molecule type" value="Genomic_DNA"/>
</dbReference>
<accession>A0A5J4S9L8</accession>
<sequence length="424" mass="49929">MASVKFYLSRKEARKTSIFFLLNYGAFEIVSDKKKYLPFKYHIDESIEPKYWNKEEGKVMETKKFPQYPEFNARLMNIENEALSVLRRLKNDKIDITPEILRKELDAILKPEKLQASTKQMEFLDFFAYYMETSSNNAITLKSYQQTERDLKNYEQQKNIKLTFSRVDIDFHDNFILWLKDTRRFAPNTIGLRIKIIKTVMKAAYERGLHNNTDYQKKAFTKPKETTKAVYLNDSELMRMYNLDLSKNKKLSNVRDWFLIASYTGLRFSDFSRLSKDNIKDDAITIKTQKTGTTIIVPLHTIVRTILEKHEYSLPKVISNQKFNEYIKDVCQYAEIDEPIIIEETKGSFKTSKSEKKYNLISAHTARRSFATNAFLAGVPTIQIMKLTGHKTEKIFMNYIKTSEKENADKLRLHPFFNKIIVNK</sequence>
<dbReference type="Gene3D" id="1.10.150.130">
    <property type="match status" value="1"/>
</dbReference>
<dbReference type="InterPro" id="IPR002104">
    <property type="entry name" value="Integrase_catalytic"/>
</dbReference>
<keyword evidence="3" id="KW-0233">DNA recombination</keyword>
<dbReference type="AlphaFoldDB" id="A0A5J4S9L8"/>
<evidence type="ECO:0000256" key="1">
    <source>
        <dbReference type="ARBA" id="ARBA00008857"/>
    </source>
</evidence>
<dbReference type="GO" id="GO:0006310">
    <property type="term" value="P:DNA recombination"/>
    <property type="evidence" value="ECO:0007669"/>
    <property type="project" value="UniProtKB-KW"/>
</dbReference>
<feature type="domain" description="Tyr recombinase" evidence="4">
    <location>
        <begin position="227"/>
        <end position="412"/>
    </location>
</feature>
<dbReference type="Gene3D" id="1.10.443.10">
    <property type="entry name" value="Intergrase catalytic core"/>
    <property type="match status" value="1"/>
</dbReference>
<protein>
    <submittedName>
        <fullName evidence="5">Tyrosine recombinase XerC</fullName>
    </submittedName>
</protein>
<evidence type="ECO:0000313" key="5">
    <source>
        <dbReference type="EMBL" id="KAA6342588.1"/>
    </source>
</evidence>
<dbReference type="InterPro" id="IPR025269">
    <property type="entry name" value="SAM-like_dom"/>
</dbReference>
<dbReference type="PANTHER" id="PTHR30349">
    <property type="entry name" value="PHAGE INTEGRASE-RELATED"/>
    <property type="match status" value="1"/>
</dbReference>
<dbReference type="InterPro" id="IPR035386">
    <property type="entry name" value="Arm-DNA-bind_5"/>
</dbReference>
<dbReference type="GO" id="GO:0015074">
    <property type="term" value="P:DNA integration"/>
    <property type="evidence" value="ECO:0007669"/>
    <property type="project" value="InterPro"/>
</dbReference>
<dbReference type="PANTHER" id="PTHR30349:SF64">
    <property type="entry name" value="PROPHAGE INTEGRASE INTD-RELATED"/>
    <property type="match status" value="1"/>
</dbReference>
<dbReference type="Pfam" id="PF17293">
    <property type="entry name" value="Arm-DNA-bind_5"/>
    <property type="match status" value="1"/>
</dbReference>